<keyword evidence="7" id="KW-1185">Reference proteome</keyword>
<dbReference type="SMART" id="SM00346">
    <property type="entry name" value="HTH_ICLR"/>
    <property type="match status" value="1"/>
</dbReference>
<dbReference type="Pfam" id="PF01614">
    <property type="entry name" value="IclR_C"/>
    <property type="match status" value="1"/>
</dbReference>
<dbReference type="InterPro" id="IPR014757">
    <property type="entry name" value="Tscrpt_reg_IclR_C"/>
</dbReference>
<dbReference type="InterPro" id="IPR029016">
    <property type="entry name" value="GAF-like_dom_sf"/>
</dbReference>
<dbReference type="Gene3D" id="1.10.10.10">
    <property type="entry name" value="Winged helix-like DNA-binding domain superfamily/Winged helix DNA-binding domain"/>
    <property type="match status" value="1"/>
</dbReference>
<dbReference type="PROSITE" id="PS51077">
    <property type="entry name" value="HTH_ICLR"/>
    <property type="match status" value="1"/>
</dbReference>
<reference evidence="6 7" key="1">
    <citation type="journal article" date="2019" name="Int. J. Syst. Evol. Microbiol.">
        <title>The Global Catalogue of Microorganisms (GCM) 10K type strain sequencing project: providing services to taxonomists for standard genome sequencing and annotation.</title>
        <authorList>
            <consortium name="The Broad Institute Genomics Platform"/>
            <consortium name="The Broad Institute Genome Sequencing Center for Infectious Disease"/>
            <person name="Wu L."/>
            <person name="Ma J."/>
        </authorList>
    </citation>
    <scope>NUCLEOTIDE SEQUENCE [LARGE SCALE GENOMIC DNA]</scope>
    <source>
        <strain evidence="6 7">DSM 29988</strain>
    </source>
</reference>
<dbReference type="InterPro" id="IPR005471">
    <property type="entry name" value="Tscrpt_reg_IclR_N"/>
</dbReference>
<feature type="domain" description="IclR-ED" evidence="5">
    <location>
        <begin position="68"/>
        <end position="252"/>
    </location>
</feature>
<dbReference type="SUPFAM" id="SSF55781">
    <property type="entry name" value="GAF domain-like"/>
    <property type="match status" value="1"/>
</dbReference>
<dbReference type="AlphaFoldDB" id="A0ABD5ZD77"/>
<dbReference type="InterPro" id="IPR050707">
    <property type="entry name" value="HTH_MetabolicPath_Reg"/>
</dbReference>
<evidence type="ECO:0000259" key="4">
    <source>
        <dbReference type="PROSITE" id="PS51077"/>
    </source>
</evidence>
<dbReference type="CDD" id="cd00090">
    <property type="entry name" value="HTH_ARSR"/>
    <property type="match status" value="1"/>
</dbReference>
<feature type="domain" description="HTH iclR-type" evidence="4">
    <location>
        <begin position="8"/>
        <end position="67"/>
    </location>
</feature>
<evidence type="ECO:0000256" key="3">
    <source>
        <dbReference type="ARBA" id="ARBA00023163"/>
    </source>
</evidence>
<keyword evidence="1" id="KW-0805">Transcription regulation</keyword>
<evidence type="ECO:0000256" key="2">
    <source>
        <dbReference type="ARBA" id="ARBA00023125"/>
    </source>
</evidence>
<accession>A0ABD5ZD77</accession>
<dbReference type="PROSITE" id="PS51078">
    <property type="entry name" value="ICLR_ED"/>
    <property type="match status" value="1"/>
</dbReference>
<dbReference type="InterPro" id="IPR036388">
    <property type="entry name" value="WH-like_DNA-bd_sf"/>
</dbReference>
<evidence type="ECO:0000256" key="1">
    <source>
        <dbReference type="ARBA" id="ARBA00023015"/>
    </source>
</evidence>
<dbReference type="GO" id="GO:0003677">
    <property type="term" value="F:DNA binding"/>
    <property type="evidence" value="ECO:0007669"/>
    <property type="project" value="UniProtKB-KW"/>
</dbReference>
<name>A0ABD5ZD77_9EURY</name>
<dbReference type="PANTHER" id="PTHR30136:SF35">
    <property type="entry name" value="HTH-TYPE TRANSCRIPTIONAL REGULATOR RV1719"/>
    <property type="match status" value="1"/>
</dbReference>
<dbReference type="GO" id="GO:0006355">
    <property type="term" value="P:regulation of DNA-templated transcription"/>
    <property type="evidence" value="ECO:0007669"/>
    <property type="project" value="UniProtKB-ARBA"/>
</dbReference>
<dbReference type="InterPro" id="IPR036390">
    <property type="entry name" value="WH_DNA-bd_sf"/>
</dbReference>
<proteinExistence type="predicted"/>
<protein>
    <submittedName>
        <fullName evidence="6">IclR family transcriptional regulator</fullName>
    </submittedName>
</protein>
<keyword evidence="2" id="KW-0238">DNA-binding</keyword>
<dbReference type="RefSeq" id="WP_390222583.1">
    <property type="nucleotide sequence ID" value="NZ_JBHTAA010000002.1"/>
</dbReference>
<keyword evidence="3" id="KW-0804">Transcription</keyword>
<evidence type="ECO:0000259" key="5">
    <source>
        <dbReference type="PROSITE" id="PS51078"/>
    </source>
</evidence>
<evidence type="ECO:0000313" key="6">
    <source>
        <dbReference type="EMBL" id="MFC7203244.1"/>
    </source>
</evidence>
<dbReference type="Gene3D" id="3.30.450.40">
    <property type="match status" value="1"/>
</dbReference>
<dbReference type="SUPFAM" id="SSF46785">
    <property type="entry name" value="Winged helix' DNA-binding domain"/>
    <property type="match status" value="1"/>
</dbReference>
<gene>
    <name evidence="6" type="ORF">ACFQJC_06935</name>
</gene>
<comment type="caution">
    <text evidence="6">The sequence shown here is derived from an EMBL/GenBank/DDBJ whole genome shotgun (WGS) entry which is preliminary data.</text>
</comment>
<dbReference type="Pfam" id="PF09339">
    <property type="entry name" value="HTH_IclR"/>
    <property type="match status" value="1"/>
</dbReference>
<dbReference type="Proteomes" id="UP001596481">
    <property type="component" value="Unassembled WGS sequence"/>
</dbReference>
<dbReference type="PANTHER" id="PTHR30136">
    <property type="entry name" value="HELIX-TURN-HELIX TRANSCRIPTIONAL REGULATOR, ICLR FAMILY"/>
    <property type="match status" value="1"/>
</dbReference>
<sequence length="253" mass="27789">MGKSSSKVKTTETSFDIVDVLYEQGGQTVEELETKLGLTNSTVHRHLTTLQGRGYVVKDGSSYRLGFKLLTMGGKLRRDVTAYPMIKAKVDSLAEQTNERVQFIIREQDERVYLYTQTGESAVQTGAYTGRRGPIHSSAAGKAIIANLPKGERNRLLDALDLSKTGPNTIIDREELREELREIRERGYSINLEESTAGVHAVGAAVRGKNDEVVGALSISGPATRLKGDRLERELPDAVLGATNELELHIEHA</sequence>
<organism evidence="6 7">
    <name type="scientific">Haloferax namakaokahaiae</name>
    <dbReference type="NCBI Taxonomy" id="1748331"/>
    <lineage>
        <taxon>Archaea</taxon>
        <taxon>Methanobacteriati</taxon>
        <taxon>Methanobacteriota</taxon>
        <taxon>Stenosarchaea group</taxon>
        <taxon>Halobacteria</taxon>
        <taxon>Halobacteriales</taxon>
        <taxon>Haloferacaceae</taxon>
        <taxon>Haloferax</taxon>
    </lineage>
</organism>
<dbReference type="EMBL" id="JBHTAA010000002">
    <property type="protein sequence ID" value="MFC7203244.1"/>
    <property type="molecule type" value="Genomic_DNA"/>
</dbReference>
<dbReference type="InterPro" id="IPR011991">
    <property type="entry name" value="ArsR-like_HTH"/>
</dbReference>
<evidence type="ECO:0000313" key="7">
    <source>
        <dbReference type="Proteomes" id="UP001596481"/>
    </source>
</evidence>